<dbReference type="EMBL" id="CM023474">
    <property type="protein sequence ID" value="KAH7950398.1"/>
    <property type="molecule type" value="Genomic_DNA"/>
</dbReference>
<comment type="caution">
    <text evidence="1">The sequence shown here is derived from an EMBL/GenBank/DDBJ whole genome shotgun (WGS) entry which is preliminary data.</text>
</comment>
<keyword evidence="2" id="KW-1185">Reference proteome</keyword>
<accession>A0ACB8CTJ8</accession>
<protein>
    <submittedName>
        <fullName evidence="1">Uncharacterized protein</fullName>
    </submittedName>
</protein>
<dbReference type="Proteomes" id="UP000821865">
    <property type="component" value="Chromosome 5"/>
</dbReference>
<sequence length="581" mass="65139">MSFEVLRLHANQEAHALDTQLIDNHAASNAKELFLTNCILADPDDLYRSVRSCSELQALRCVASTLRPCDLLTLMLKRLPHLMEVELSLVSETGVAWETGNMEEIASQNPDAKAYNLCLMYVEIGGTQNLQLLKVLLNFCPNLTRLHVHFVSGNLGKAIAECRCILEARPRLKTFTFSSEMTPTSIEFRPVGPLGFSSYANFCANVTYQRSPKSWSCAQLRDVAHNWKEGRTLPTQLVLVAIDDEDLMVEWIRMACHRHIWTFVRHLCLLKFPAELSSANKQTGAGATYHDTLRHFFSTAAKNVVELNVSSFHFGPDLDLTQLFLRDALKFLQSLSVSPCGLSHPLALKRLAQSCPGIEDLDLRVDRRGGLIWCSICESEFRFEAEQMRLFWRTGPYSRNQRQLARLTLCDLPKLASLHPLHADYMSLGRLLARNGELRFLLLRDDALPLGETSLLANLSLIDSLEYLCLLSAKPVSNHVACKFVLELADKLSQLECLHVHYRVAEDAPEQRVTWIRREGAASGGDAGSVLIRNCACVLCSTATFIGLVKPRNRDIRISSPRKQTSLPCNRNNIADGTHAV</sequence>
<gene>
    <name evidence="1" type="ORF">HPB49_023632</name>
</gene>
<evidence type="ECO:0000313" key="2">
    <source>
        <dbReference type="Proteomes" id="UP000821865"/>
    </source>
</evidence>
<evidence type="ECO:0000313" key="1">
    <source>
        <dbReference type="EMBL" id="KAH7950398.1"/>
    </source>
</evidence>
<organism evidence="1 2">
    <name type="scientific">Dermacentor silvarum</name>
    <name type="common">Tick</name>
    <dbReference type="NCBI Taxonomy" id="543639"/>
    <lineage>
        <taxon>Eukaryota</taxon>
        <taxon>Metazoa</taxon>
        <taxon>Ecdysozoa</taxon>
        <taxon>Arthropoda</taxon>
        <taxon>Chelicerata</taxon>
        <taxon>Arachnida</taxon>
        <taxon>Acari</taxon>
        <taxon>Parasitiformes</taxon>
        <taxon>Ixodida</taxon>
        <taxon>Ixodoidea</taxon>
        <taxon>Ixodidae</taxon>
        <taxon>Rhipicephalinae</taxon>
        <taxon>Dermacentor</taxon>
    </lineage>
</organism>
<name>A0ACB8CTJ8_DERSI</name>
<reference evidence="1" key="1">
    <citation type="submission" date="2020-05" db="EMBL/GenBank/DDBJ databases">
        <title>Large-scale comparative analyses of tick genomes elucidate their genetic diversity and vector capacities.</title>
        <authorList>
            <person name="Jia N."/>
            <person name="Wang J."/>
            <person name="Shi W."/>
            <person name="Du L."/>
            <person name="Sun Y."/>
            <person name="Zhan W."/>
            <person name="Jiang J."/>
            <person name="Wang Q."/>
            <person name="Zhang B."/>
            <person name="Ji P."/>
            <person name="Sakyi L.B."/>
            <person name="Cui X."/>
            <person name="Yuan T."/>
            <person name="Jiang B."/>
            <person name="Yang W."/>
            <person name="Lam T.T.-Y."/>
            <person name="Chang Q."/>
            <person name="Ding S."/>
            <person name="Wang X."/>
            <person name="Zhu J."/>
            <person name="Ruan X."/>
            <person name="Zhao L."/>
            <person name="Wei J."/>
            <person name="Que T."/>
            <person name="Du C."/>
            <person name="Cheng J."/>
            <person name="Dai P."/>
            <person name="Han X."/>
            <person name="Huang E."/>
            <person name="Gao Y."/>
            <person name="Liu J."/>
            <person name="Shao H."/>
            <person name="Ye R."/>
            <person name="Li L."/>
            <person name="Wei W."/>
            <person name="Wang X."/>
            <person name="Wang C."/>
            <person name="Yang T."/>
            <person name="Huo Q."/>
            <person name="Li W."/>
            <person name="Guo W."/>
            <person name="Chen H."/>
            <person name="Zhou L."/>
            <person name="Ni X."/>
            <person name="Tian J."/>
            <person name="Zhou Y."/>
            <person name="Sheng Y."/>
            <person name="Liu T."/>
            <person name="Pan Y."/>
            <person name="Xia L."/>
            <person name="Li J."/>
            <person name="Zhao F."/>
            <person name="Cao W."/>
        </authorList>
    </citation>
    <scope>NUCLEOTIDE SEQUENCE</scope>
    <source>
        <strain evidence="1">Dsil-2018</strain>
    </source>
</reference>
<proteinExistence type="predicted"/>